<protein>
    <submittedName>
        <fullName evidence="2">Uncharacterized protein</fullName>
    </submittedName>
</protein>
<proteinExistence type="predicted"/>
<organism evidence="2">
    <name type="scientific">marine sediment metagenome</name>
    <dbReference type="NCBI Taxonomy" id="412755"/>
    <lineage>
        <taxon>unclassified sequences</taxon>
        <taxon>metagenomes</taxon>
        <taxon>ecological metagenomes</taxon>
    </lineage>
</organism>
<feature type="compositionally biased region" description="Polar residues" evidence="1">
    <location>
        <begin position="1"/>
        <end position="13"/>
    </location>
</feature>
<feature type="region of interest" description="Disordered" evidence="1">
    <location>
        <begin position="1"/>
        <end position="34"/>
    </location>
</feature>
<evidence type="ECO:0000256" key="1">
    <source>
        <dbReference type="SAM" id="MobiDB-lite"/>
    </source>
</evidence>
<evidence type="ECO:0000313" key="2">
    <source>
        <dbReference type="EMBL" id="GAI96317.1"/>
    </source>
</evidence>
<dbReference type="AlphaFoldDB" id="X1STB1"/>
<sequence length="34" mass="3980">FRKFSTPDTNQQEKAVKLNCPFGQREYKNPSTYG</sequence>
<feature type="non-terminal residue" evidence="2">
    <location>
        <position position="1"/>
    </location>
</feature>
<gene>
    <name evidence="2" type="ORF">S12H4_29299</name>
</gene>
<comment type="caution">
    <text evidence="2">The sequence shown here is derived from an EMBL/GenBank/DDBJ whole genome shotgun (WGS) entry which is preliminary data.</text>
</comment>
<accession>X1STB1</accession>
<name>X1STB1_9ZZZZ</name>
<reference evidence="2" key="1">
    <citation type="journal article" date="2014" name="Front. Microbiol.">
        <title>High frequency of phylogenetically diverse reductive dehalogenase-homologous genes in deep subseafloor sedimentary metagenomes.</title>
        <authorList>
            <person name="Kawai M."/>
            <person name="Futagami T."/>
            <person name="Toyoda A."/>
            <person name="Takaki Y."/>
            <person name="Nishi S."/>
            <person name="Hori S."/>
            <person name="Arai W."/>
            <person name="Tsubouchi T."/>
            <person name="Morono Y."/>
            <person name="Uchiyama I."/>
            <person name="Ito T."/>
            <person name="Fujiyama A."/>
            <person name="Inagaki F."/>
            <person name="Takami H."/>
        </authorList>
    </citation>
    <scope>NUCLEOTIDE SEQUENCE</scope>
    <source>
        <strain evidence="2">Expedition CK06-06</strain>
    </source>
</reference>
<dbReference type="EMBL" id="BARW01016887">
    <property type="protein sequence ID" value="GAI96317.1"/>
    <property type="molecule type" value="Genomic_DNA"/>
</dbReference>